<keyword evidence="1" id="KW-0472">Membrane</keyword>
<name>A0AAW8UGX4_9LACT</name>
<feature type="transmembrane region" description="Helical" evidence="1">
    <location>
        <begin position="220"/>
        <end position="243"/>
    </location>
</feature>
<accession>A0AAW8UGX4</accession>
<feature type="transmembrane region" description="Helical" evidence="1">
    <location>
        <begin position="116"/>
        <end position="135"/>
    </location>
</feature>
<evidence type="ECO:0000256" key="1">
    <source>
        <dbReference type="SAM" id="Phobius"/>
    </source>
</evidence>
<evidence type="ECO:0000313" key="3">
    <source>
        <dbReference type="Proteomes" id="UP001250218"/>
    </source>
</evidence>
<feature type="transmembrane region" description="Helical" evidence="1">
    <location>
        <begin position="141"/>
        <end position="159"/>
    </location>
</feature>
<dbReference type="RefSeq" id="WP_311843696.1">
    <property type="nucleotide sequence ID" value="NZ_JARQDC010000013.1"/>
</dbReference>
<dbReference type="Proteomes" id="UP001250218">
    <property type="component" value="Unassembled WGS sequence"/>
</dbReference>
<evidence type="ECO:0000313" key="2">
    <source>
        <dbReference type="EMBL" id="MDT2946771.1"/>
    </source>
</evidence>
<keyword evidence="1" id="KW-0812">Transmembrane</keyword>
<proteinExistence type="predicted"/>
<organism evidence="2 3">
    <name type="scientific">Lactococcus lactis</name>
    <dbReference type="NCBI Taxonomy" id="1358"/>
    <lineage>
        <taxon>Bacteria</taxon>
        <taxon>Bacillati</taxon>
        <taxon>Bacillota</taxon>
        <taxon>Bacilli</taxon>
        <taxon>Lactobacillales</taxon>
        <taxon>Streptococcaceae</taxon>
        <taxon>Lactococcus</taxon>
    </lineage>
</organism>
<gene>
    <name evidence="2" type="ORF">P7I04_12150</name>
</gene>
<dbReference type="AlphaFoldDB" id="A0AAW8UGX4"/>
<comment type="caution">
    <text evidence="2">The sequence shown here is derived from an EMBL/GenBank/DDBJ whole genome shotgun (WGS) entry which is preliminary data.</text>
</comment>
<reference evidence="2" key="1">
    <citation type="submission" date="2023-03" db="EMBL/GenBank/DDBJ databases">
        <authorList>
            <person name="Shen W."/>
            <person name="Cai J."/>
        </authorList>
    </citation>
    <scope>NUCLEOTIDE SEQUENCE</scope>
    <source>
        <strain evidence="2">Y37</strain>
    </source>
</reference>
<feature type="transmembrane region" description="Helical" evidence="1">
    <location>
        <begin position="37"/>
        <end position="56"/>
    </location>
</feature>
<sequence length="286" mass="33799">MIKIFRATFEESLNIYDDPILKYLKDRGNVSTKPRPILTKILIVLGLLLLYGITKLTATSVKGGVIMKDSPLLKPHINFIPLWLFWFFLALWFIIAMVIQLKKYPAIQGILSQFRAWLYLIWLMIFLNLMFVTMFLFSMTILGIVAFFLIILIVEVVIIKAKINSLNKQILNIEVNENKVDDWMKSLISYIVKYGWILIALFMVWKFIFPTSTEVHTDFIGFITIVVMWFIINIAVITALVYFELPLLLLGYYINKYSEEYREWEGQTPEQWYGKNYFKKIRKKEK</sequence>
<feature type="transmembrane region" description="Helical" evidence="1">
    <location>
        <begin position="187"/>
        <end position="208"/>
    </location>
</feature>
<dbReference type="EMBL" id="JARQDL010000013">
    <property type="protein sequence ID" value="MDT2946771.1"/>
    <property type="molecule type" value="Genomic_DNA"/>
</dbReference>
<protein>
    <submittedName>
        <fullName evidence="2">DUF4176 domain-containing protein</fullName>
    </submittedName>
</protein>
<keyword evidence="1" id="KW-1133">Transmembrane helix</keyword>
<feature type="transmembrane region" description="Helical" evidence="1">
    <location>
        <begin position="76"/>
        <end position="95"/>
    </location>
</feature>